<dbReference type="Gene3D" id="3.40.50.150">
    <property type="entry name" value="Vaccinia Virus protein VP39"/>
    <property type="match status" value="1"/>
</dbReference>
<dbReference type="Proteomes" id="UP000243015">
    <property type="component" value="Unassembled WGS sequence"/>
</dbReference>
<gene>
    <name evidence="12" type="ORF">A7C99_1421</name>
</gene>
<dbReference type="EMBL" id="LHPM01000010">
    <property type="protein sequence ID" value="OAL67557.1"/>
    <property type="molecule type" value="Genomic_DNA"/>
</dbReference>
<evidence type="ECO:0000256" key="11">
    <source>
        <dbReference type="SAM" id="MobiDB-lite"/>
    </source>
</evidence>
<dbReference type="GO" id="GO:0005634">
    <property type="term" value="C:nucleus"/>
    <property type="evidence" value="ECO:0007669"/>
    <property type="project" value="UniProtKB-SubCell"/>
</dbReference>
<dbReference type="Pfam" id="PF13489">
    <property type="entry name" value="Methyltransf_23"/>
    <property type="match status" value="1"/>
</dbReference>
<evidence type="ECO:0000256" key="5">
    <source>
        <dbReference type="ARBA" id="ARBA00023015"/>
    </source>
</evidence>
<feature type="region of interest" description="Disordered" evidence="11">
    <location>
        <begin position="1"/>
        <end position="31"/>
    </location>
</feature>
<keyword evidence="6" id="KW-0804">Transcription</keyword>
<dbReference type="InterPro" id="IPR029063">
    <property type="entry name" value="SAM-dependent_MTases_sf"/>
</dbReference>
<comment type="subcellular location">
    <subcellularLocation>
        <location evidence="1">Nucleus</location>
    </subcellularLocation>
</comment>
<dbReference type="PANTHER" id="PTHR43591">
    <property type="entry name" value="METHYLTRANSFERASE"/>
    <property type="match status" value="1"/>
</dbReference>
<reference evidence="12 13" key="1">
    <citation type="submission" date="2016-05" db="EMBL/GenBank/DDBJ databases">
        <title>Genome sequencing of Trichophyton rubrum CMCC(F)T1i isolated from hair.</title>
        <authorList>
            <person name="Zhan P."/>
            <person name="Tao Y."/>
            <person name="Liu W."/>
        </authorList>
    </citation>
    <scope>NUCLEOTIDE SEQUENCE [LARGE SCALE GENOMIC DNA]</scope>
    <source>
        <strain evidence="13">CMCC(F)T1i</strain>
    </source>
</reference>
<keyword evidence="5" id="KW-0805">Transcription regulation</keyword>
<name>A0A178F7Y0_TRIRU</name>
<dbReference type="AlphaFoldDB" id="A0A178F7Y0"/>
<dbReference type="CDD" id="cd02440">
    <property type="entry name" value="AdoMet_MTases"/>
    <property type="match status" value="1"/>
</dbReference>
<comment type="similarity">
    <text evidence="8">Belongs to the methyltransferase superfamily. LaeA methyltransferase family.</text>
</comment>
<evidence type="ECO:0000256" key="3">
    <source>
        <dbReference type="ARBA" id="ARBA00022679"/>
    </source>
</evidence>
<evidence type="ECO:0000256" key="2">
    <source>
        <dbReference type="ARBA" id="ARBA00022603"/>
    </source>
</evidence>
<comment type="catalytic activity">
    <reaction evidence="10">
        <text>L-methionyl-[protein] + S-adenosyl-L-methionine = S-methyl-L-methionyl-[protein] + S-adenosyl-L-homocysteine</text>
        <dbReference type="Rhea" id="RHEA:60560"/>
        <dbReference type="Rhea" id="RHEA-COMP:12313"/>
        <dbReference type="Rhea" id="RHEA-COMP:15592"/>
        <dbReference type="ChEBI" id="CHEBI:16044"/>
        <dbReference type="ChEBI" id="CHEBI:57856"/>
        <dbReference type="ChEBI" id="CHEBI:59789"/>
        <dbReference type="ChEBI" id="CHEBI:142742"/>
    </reaction>
    <physiologicalReaction direction="left-to-right" evidence="10">
        <dbReference type="Rhea" id="RHEA:60561"/>
    </physiologicalReaction>
</comment>
<evidence type="ECO:0000313" key="13">
    <source>
        <dbReference type="Proteomes" id="UP000243015"/>
    </source>
</evidence>
<evidence type="ECO:0000256" key="4">
    <source>
        <dbReference type="ARBA" id="ARBA00022691"/>
    </source>
</evidence>
<keyword evidence="3" id="KW-0808">Transferase</keyword>
<sequence length="389" mass="44459">MDISVVTGKSPRSSGQGRQQHQDEDVDMDSGALGNHVQIDTYPSYEENGRLYHGFRRGMYMYPCDENEQDRLDLFHRVLCVARKEILHSPNIKIPPSIMRNPTSIHDQGPRILDLGCGTGIWAIDIAKKYPHAYVLGIDLAPMQPTNRPPNCEFQSPRDFESPWLLGENSWDFIHLQMGCGSVSNWPNLYSKVFAHLKPGTGYFEQVEIDFEPFTVNGMPNEHLSEWYQQLKAATDKAMRPIAFNRSMKHTLKEAGFVDVRQHVEGLPLNEWPEDPSDKLVGKWYNLAFSESALTLLQGPLTRISGMSLDRIQDLADQAITQAYDKNVQAWNHLQVYTARKPRTNNTGRQKYDFEGRANFGEERMNEKEVEAIDGNMGKADSERNRKEK</sequence>
<accession>A0A178F7Y0</accession>
<dbReference type="SUPFAM" id="SSF53335">
    <property type="entry name" value="S-adenosyl-L-methionine-dependent methyltransferases"/>
    <property type="match status" value="1"/>
</dbReference>
<keyword evidence="4" id="KW-0949">S-adenosyl-L-methionine</keyword>
<dbReference type="VEuPathDB" id="FungiDB:TERG_08941"/>
<keyword evidence="2" id="KW-0489">Methyltransferase</keyword>
<evidence type="ECO:0000256" key="6">
    <source>
        <dbReference type="ARBA" id="ARBA00023163"/>
    </source>
</evidence>
<evidence type="ECO:0000256" key="7">
    <source>
        <dbReference type="ARBA" id="ARBA00023242"/>
    </source>
</evidence>
<comment type="caution">
    <text evidence="12">The sequence shown here is derived from an EMBL/GenBank/DDBJ whole genome shotgun (WGS) entry which is preliminary data.</text>
</comment>
<organism evidence="12 13">
    <name type="scientific">Trichophyton rubrum</name>
    <name type="common">Athlete's foot fungus</name>
    <name type="synonym">Epidermophyton rubrum</name>
    <dbReference type="NCBI Taxonomy" id="5551"/>
    <lineage>
        <taxon>Eukaryota</taxon>
        <taxon>Fungi</taxon>
        <taxon>Dikarya</taxon>
        <taxon>Ascomycota</taxon>
        <taxon>Pezizomycotina</taxon>
        <taxon>Eurotiomycetes</taxon>
        <taxon>Eurotiomycetidae</taxon>
        <taxon>Onygenales</taxon>
        <taxon>Arthrodermataceae</taxon>
        <taxon>Trichophyton</taxon>
    </lineage>
</organism>
<evidence type="ECO:0000313" key="12">
    <source>
        <dbReference type="EMBL" id="OAL67557.1"/>
    </source>
</evidence>
<dbReference type="PANTHER" id="PTHR43591:SF30">
    <property type="entry name" value="PROTEIN-METHIONINE METHYLTRANSFERASE LAEA"/>
    <property type="match status" value="1"/>
</dbReference>
<evidence type="ECO:0000256" key="1">
    <source>
        <dbReference type="ARBA" id="ARBA00004123"/>
    </source>
</evidence>
<proteinExistence type="inferred from homology"/>
<dbReference type="GO" id="GO:0032259">
    <property type="term" value="P:methylation"/>
    <property type="evidence" value="ECO:0007669"/>
    <property type="project" value="UniProtKB-KW"/>
</dbReference>
<protein>
    <recommendedName>
        <fullName evidence="9">Velvet complex subunit laeA</fullName>
    </recommendedName>
</protein>
<feature type="compositionally biased region" description="Basic and acidic residues" evidence="11">
    <location>
        <begin position="350"/>
        <end position="371"/>
    </location>
</feature>
<keyword evidence="7" id="KW-0539">Nucleus</keyword>
<evidence type="ECO:0000256" key="9">
    <source>
        <dbReference type="ARBA" id="ARBA00041581"/>
    </source>
</evidence>
<evidence type="ECO:0000256" key="8">
    <source>
        <dbReference type="ARBA" id="ARBA00038158"/>
    </source>
</evidence>
<feature type="compositionally biased region" description="Polar residues" evidence="11">
    <location>
        <begin position="10"/>
        <end position="19"/>
    </location>
</feature>
<feature type="compositionally biased region" description="Basic and acidic residues" evidence="11">
    <location>
        <begin position="380"/>
        <end position="389"/>
    </location>
</feature>
<evidence type="ECO:0000256" key="10">
    <source>
        <dbReference type="ARBA" id="ARBA00047870"/>
    </source>
</evidence>
<feature type="region of interest" description="Disordered" evidence="11">
    <location>
        <begin position="342"/>
        <end position="389"/>
    </location>
</feature>
<dbReference type="GO" id="GO:0008168">
    <property type="term" value="F:methyltransferase activity"/>
    <property type="evidence" value="ECO:0007669"/>
    <property type="project" value="UniProtKB-KW"/>
</dbReference>